<reference evidence="12" key="1">
    <citation type="journal article" date="2018" name="Gigascience">
        <title>Genome assembly of the Pink Ipe (Handroanthus impetiginosus, Bignoniaceae), a highly valued, ecologically keystone Neotropical timber forest tree.</title>
        <authorList>
            <person name="Silva-Junior O.B."/>
            <person name="Grattapaglia D."/>
            <person name="Novaes E."/>
            <person name="Collevatti R.G."/>
        </authorList>
    </citation>
    <scope>NUCLEOTIDE SEQUENCE [LARGE SCALE GENOMIC DNA]</scope>
    <source>
        <strain evidence="12">cv. UFG-1</strain>
    </source>
</reference>
<feature type="domain" description="Disease resistance N-terminal" evidence="8">
    <location>
        <begin position="10"/>
        <end position="94"/>
    </location>
</feature>
<dbReference type="InterPro" id="IPR038005">
    <property type="entry name" value="RX-like_CC"/>
</dbReference>
<evidence type="ECO:0008006" key="13">
    <source>
        <dbReference type="Google" id="ProtNLM"/>
    </source>
</evidence>
<evidence type="ECO:0000256" key="3">
    <source>
        <dbReference type="ARBA" id="ARBA00022737"/>
    </source>
</evidence>
<accession>A0A2G9GEU8</accession>
<dbReference type="Gene3D" id="1.10.10.10">
    <property type="entry name" value="Winged helix-like DNA-binding domain superfamily/Winged helix DNA-binding domain"/>
    <property type="match status" value="1"/>
</dbReference>
<feature type="domain" description="Disease resistance protein winged helix" evidence="9">
    <location>
        <begin position="326"/>
        <end position="396"/>
    </location>
</feature>
<dbReference type="Pfam" id="PF23559">
    <property type="entry name" value="WHD_DRP"/>
    <property type="match status" value="1"/>
</dbReference>
<evidence type="ECO:0000259" key="10">
    <source>
        <dbReference type="Pfam" id="PF23598"/>
    </source>
</evidence>
<dbReference type="InterPro" id="IPR036388">
    <property type="entry name" value="WH-like_DNA-bd_sf"/>
</dbReference>
<dbReference type="InterPro" id="IPR002182">
    <property type="entry name" value="NB-ARC"/>
</dbReference>
<evidence type="ECO:0000313" key="11">
    <source>
        <dbReference type="EMBL" id="PIN03813.1"/>
    </source>
</evidence>
<comment type="similarity">
    <text evidence="1">Belongs to the disease resistance NB-LRR family.</text>
</comment>
<dbReference type="Proteomes" id="UP000231279">
    <property type="component" value="Unassembled WGS sequence"/>
</dbReference>
<dbReference type="InterPro" id="IPR055414">
    <property type="entry name" value="LRR_R13L4/SHOC2-like"/>
</dbReference>
<dbReference type="SUPFAM" id="SSF52540">
    <property type="entry name" value="P-loop containing nucleoside triphosphate hydrolases"/>
    <property type="match status" value="1"/>
</dbReference>
<feature type="domain" description="Disease resistance R13L4/SHOC-2-like LRR" evidence="10">
    <location>
        <begin position="463"/>
        <end position="712"/>
    </location>
</feature>
<dbReference type="FunFam" id="1.10.10.10:FF:000322">
    <property type="entry name" value="Probable disease resistance protein At1g63360"/>
    <property type="match status" value="1"/>
</dbReference>
<keyword evidence="12" id="KW-1185">Reference proteome</keyword>
<evidence type="ECO:0000256" key="4">
    <source>
        <dbReference type="ARBA" id="ARBA00022741"/>
    </source>
</evidence>
<protein>
    <recommendedName>
        <fullName evidence="13">Apoptotic ATPase</fullName>
    </recommendedName>
</protein>
<dbReference type="InterPro" id="IPR032675">
    <property type="entry name" value="LRR_dom_sf"/>
</dbReference>
<dbReference type="InterPro" id="IPR044974">
    <property type="entry name" value="Disease_R_plants"/>
</dbReference>
<dbReference type="STRING" id="429701.A0A2G9GEU8"/>
<sequence>MADAVVSAVINKAVDIGANLILEEGHRLYWLQEDIGWLEREMRHMQGYLQNAESKKFTNPNVDNLIKDIRDLVHDAEDILDIYLPQIESHRSSGLLKRMSTSFLPYCSTSSLFSKEIENIKVRVKDIDEKRKTYNLEDMSGTDDVSNVDPRTTKLHVDDPIIVGFEQDVEELKHKLKEHPFVSIVGMAGLGKTTLAKKLFKGIKDDFDCCASVSVSQKPNIENLVKDIATKVGLAQDRNLEENLYSFLQGKTYVIFLDDVWDSGAWDSLKGCFPIDSESASRIIITSRVLHKIRQNADEKFLEILGLSYRDLSPSLRPCFLYFGNFPEDYKFSASEVIRLWMAEKLIRRPEGDWEPEDVGADYISKLEARNLIQVAQRRHDGRVKKFRVHDLLHSFCVDMGREINFLNTDDHLESSSAKRVRRLSVHHRSIAESAKLISQMTKLRALFHFKFDKKIEIKCLDNMLGKFKLLQVLKISVYLEVANIPFQIGSLRRLSYLEIYSQSPVKIPSSIRDLKNLHTLDLKGCQHEVKLPIEIWKMEQLTHLFLYNYVIHFYPMWQLCKYQQVQVLLPNLQTLSGICFDLEPASLLKFTNLSKLELVIVTPEIMEVLCGPEPISKKLEMQQLPELPPSLIKLTLKYTNLIEDPMNILKNLPKLKILNLYYDSYLGSKLDCSGADSFPQLEILQLRFLEELEELIEGEEMGMPKLKQLFIRGCPELVQIPERLQQLWMKN</sequence>
<dbReference type="InterPro" id="IPR041118">
    <property type="entry name" value="Rx_N"/>
</dbReference>
<dbReference type="PRINTS" id="PR00364">
    <property type="entry name" value="DISEASERSIST"/>
</dbReference>
<dbReference type="GO" id="GO:0098542">
    <property type="term" value="P:defense response to other organism"/>
    <property type="evidence" value="ECO:0007669"/>
    <property type="project" value="TreeGrafter"/>
</dbReference>
<name>A0A2G9GEU8_9LAMI</name>
<dbReference type="Gene3D" id="1.20.5.4130">
    <property type="match status" value="1"/>
</dbReference>
<dbReference type="Pfam" id="PF00931">
    <property type="entry name" value="NB-ARC"/>
    <property type="match status" value="1"/>
</dbReference>
<keyword evidence="5" id="KW-0611">Plant defense</keyword>
<comment type="caution">
    <text evidence="11">The sequence shown here is derived from an EMBL/GenBank/DDBJ whole genome shotgun (WGS) entry which is preliminary data.</text>
</comment>
<dbReference type="Pfam" id="PF23598">
    <property type="entry name" value="LRR_14"/>
    <property type="match status" value="1"/>
</dbReference>
<dbReference type="Pfam" id="PF18052">
    <property type="entry name" value="Rx_N"/>
    <property type="match status" value="1"/>
</dbReference>
<evidence type="ECO:0000256" key="2">
    <source>
        <dbReference type="ARBA" id="ARBA00022614"/>
    </source>
</evidence>
<dbReference type="AlphaFoldDB" id="A0A2G9GEU8"/>
<organism evidence="11 12">
    <name type="scientific">Handroanthus impetiginosus</name>
    <dbReference type="NCBI Taxonomy" id="429701"/>
    <lineage>
        <taxon>Eukaryota</taxon>
        <taxon>Viridiplantae</taxon>
        <taxon>Streptophyta</taxon>
        <taxon>Embryophyta</taxon>
        <taxon>Tracheophyta</taxon>
        <taxon>Spermatophyta</taxon>
        <taxon>Magnoliopsida</taxon>
        <taxon>eudicotyledons</taxon>
        <taxon>Gunneridae</taxon>
        <taxon>Pentapetalae</taxon>
        <taxon>asterids</taxon>
        <taxon>lamiids</taxon>
        <taxon>Lamiales</taxon>
        <taxon>Bignoniaceae</taxon>
        <taxon>Crescentiina</taxon>
        <taxon>Tabebuia alliance</taxon>
        <taxon>Handroanthus</taxon>
    </lineage>
</organism>
<feature type="domain" description="NB-ARC" evidence="7">
    <location>
        <begin position="166"/>
        <end position="289"/>
    </location>
</feature>
<dbReference type="Gene3D" id="3.40.50.300">
    <property type="entry name" value="P-loop containing nucleotide triphosphate hydrolases"/>
    <property type="match status" value="1"/>
</dbReference>
<dbReference type="Gene3D" id="3.80.10.10">
    <property type="entry name" value="Ribonuclease Inhibitor"/>
    <property type="match status" value="1"/>
</dbReference>
<evidence type="ECO:0000256" key="5">
    <source>
        <dbReference type="ARBA" id="ARBA00022821"/>
    </source>
</evidence>
<keyword evidence="6" id="KW-0067">ATP-binding</keyword>
<dbReference type="PANTHER" id="PTHR23155">
    <property type="entry name" value="DISEASE RESISTANCE PROTEIN RP"/>
    <property type="match status" value="1"/>
</dbReference>
<dbReference type="InterPro" id="IPR058922">
    <property type="entry name" value="WHD_DRP"/>
</dbReference>
<dbReference type="GO" id="GO:0005524">
    <property type="term" value="F:ATP binding"/>
    <property type="evidence" value="ECO:0007669"/>
    <property type="project" value="UniProtKB-KW"/>
</dbReference>
<dbReference type="GO" id="GO:0043531">
    <property type="term" value="F:ADP binding"/>
    <property type="evidence" value="ECO:0007669"/>
    <property type="project" value="InterPro"/>
</dbReference>
<dbReference type="PANTHER" id="PTHR23155:SF1238">
    <property type="entry name" value="TOMV SUSCEPTIBLE PROTEIN TM-2"/>
    <property type="match status" value="1"/>
</dbReference>
<evidence type="ECO:0000259" key="7">
    <source>
        <dbReference type="Pfam" id="PF00931"/>
    </source>
</evidence>
<evidence type="ECO:0000259" key="9">
    <source>
        <dbReference type="Pfam" id="PF23559"/>
    </source>
</evidence>
<gene>
    <name evidence="11" type="ORF">CDL12_23657</name>
</gene>
<evidence type="ECO:0000256" key="1">
    <source>
        <dbReference type="ARBA" id="ARBA00008894"/>
    </source>
</evidence>
<dbReference type="InterPro" id="IPR027417">
    <property type="entry name" value="P-loop_NTPase"/>
</dbReference>
<keyword evidence="4" id="KW-0547">Nucleotide-binding</keyword>
<keyword evidence="3" id="KW-0677">Repeat</keyword>
<evidence type="ECO:0000313" key="12">
    <source>
        <dbReference type="Proteomes" id="UP000231279"/>
    </source>
</evidence>
<keyword evidence="2" id="KW-0433">Leucine-rich repeat</keyword>
<evidence type="ECO:0000259" key="8">
    <source>
        <dbReference type="Pfam" id="PF18052"/>
    </source>
</evidence>
<dbReference type="SUPFAM" id="SSF52058">
    <property type="entry name" value="L domain-like"/>
    <property type="match status" value="1"/>
</dbReference>
<dbReference type="EMBL" id="NKXS01005383">
    <property type="protein sequence ID" value="PIN03813.1"/>
    <property type="molecule type" value="Genomic_DNA"/>
</dbReference>
<dbReference type="OrthoDB" id="3429988at2759"/>
<proteinExistence type="inferred from homology"/>
<dbReference type="CDD" id="cd14798">
    <property type="entry name" value="RX-CC_like"/>
    <property type="match status" value="1"/>
</dbReference>
<evidence type="ECO:0000256" key="6">
    <source>
        <dbReference type="ARBA" id="ARBA00022840"/>
    </source>
</evidence>